<dbReference type="Gene3D" id="3.90.550.10">
    <property type="entry name" value="Spore Coat Polysaccharide Biosynthesis Protein SpsA, Chain A"/>
    <property type="match status" value="1"/>
</dbReference>
<protein>
    <submittedName>
        <fullName evidence="2">Glycosyl transferase</fullName>
    </submittedName>
    <submittedName>
        <fullName evidence="3">Glycosyltransferase family 2 protein</fullName>
    </submittedName>
</protein>
<dbReference type="EMBL" id="VVZV01000013">
    <property type="protein sequence ID" value="KAA5318498.1"/>
    <property type="molecule type" value="Genomic_DNA"/>
</dbReference>
<dbReference type="CDD" id="cd00761">
    <property type="entry name" value="Glyco_tranf_GTA_type"/>
    <property type="match status" value="1"/>
</dbReference>
<reference evidence="2" key="2">
    <citation type="submission" date="2022-01" db="EMBL/GenBank/DDBJ databases">
        <title>Novel bile acid biosynthetic pathways are enriched in the microbiome of centenarians.</title>
        <authorList>
            <person name="Sato Y."/>
            <person name="Atarashi K."/>
            <person name="Plichta R.D."/>
            <person name="Arai Y."/>
            <person name="Sasajima S."/>
            <person name="Kearney M.S."/>
            <person name="Suda W."/>
            <person name="Takeshita K."/>
            <person name="Sasaki T."/>
            <person name="Okamoto S."/>
            <person name="Skelly N.A."/>
            <person name="Okamura Y."/>
            <person name="Vlamakis H."/>
            <person name="Li Y."/>
            <person name="Tanoue T."/>
            <person name="Takei H."/>
            <person name="Nittono H."/>
            <person name="Narushima S."/>
            <person name="Irie J."/>
            <person name="Itoh H."/>
            <person name="Moriya K."/>
            <person name="Sugiura Y."/>
            <person name="Suematsu M."/>
            <person name="Moritoki N."/>
            <person name="Shibata S."/>
            <person name="Littman R.D."/>
            <person name="Fischbach A.M."/>
            <person name="Uwamino Y."/>
            <person name="Inoue T."/>
            <person name="Honda A."/>
            <person name="Hattori M."/>
            <person name="Murai T."/>
            <person name="Xavier J.R."/>
            <person name="Hirose N."/>
            <person name="Honda K."/>
        </authorList>
    </citation>
    <scope>NUCLEOTIDE SEQUENCE</scope>
    <source>
        <strain evidence="2">CE91-St7</strain>
    </source>
</reference>
<dbReference type="InterPro" id="IPR029044">
    <property type="entry name" value="Nucleotide-diphossugar_trans"/>
</dbReference>
<dbReference type="RefSeq" id="WP_007852260.1">
    <property type="nucleotide sequence ID" value="NZ_BQOA01000001.1"/>
</dbReference>
<evidence type="ECO:0000313" key="2">
    <source>
        <dbReference type="EMBL" id="GKH82445.1"/>
    </source>
</evidence>
<comment type="caution">
    <text evidence="3">The sequence shown here is derived from an EMBL/GenBank/DDBJ whole genome shotgun (WGS) entry which is preliminary data.</text>
</comment>
<organism evidence="3 4">
    <name type="scientific">Phocaeicola dorei</name>
    <dbReference type="NCBI Taxonomy" id="357276"/>
    <lineage>
        <taxon>Bacteria</taxon>
        <taxon>Pseudomonadati</taxon>
        <taxon>Bacteroidota</taxon>
        <taxon>Bacteroidia</taxon>
        <taxon>Bacteroidales</taxon>
        <taxon>Bacteroidaceae</taxon>
        <taxon>Phocaeicola</taxon>
    </lineage>
</organism>
<dbReference type="GO" id="GO:0016758">
    <property type="term" value="F:hexosyltransferase activity"/>
    <property type="evidence" value="ECO:0007669"/>
    <property type="project" value="UniProtKB-ARBA"/>
</dbReference>
<dbReference type="Proteomes" id="UP001055104">
    <property type="component" value="Unassembled WGS sequence"/>
</dbReference>
<dbReference type="KEGG" id="bdo:EL88_07790"/>
<sequence length="285" mass="33462">MNDSLLSVIIPVYNKGEAIKRGLDSIVDQTYSHWEVEIVDDGSTDNSVEYIKPYLLDSRFHYYYKENGGVSSARNYGLNKAQGKYIIFLDADDYFLPRAFEILLLLIKQEKVNVGTANFFIEKGGDRRLFSYLKEQKIFKNNFRAWLFEKMCPRAGAAIFLRDVVVQYPFDESLSRYEDAKSLFDIMREEKIAYSPFPVMVYNQDDLGLSCKLEQIRKDFISHLEFAEKGFWEKLLLARLLNGGFHCYPNCKKILKNKYGKYFKYCIMDRVLSLYICVMKCLFNR</sequence>
<gene>
    <name evidence="2" type="ORF">CE91St7_33290</name>
    <name evidence="3" type="ORF">F2Z07_12655</name>
</gene>
<dbReference type="PANTHER" id="PTHR22916">
    <property type="entry name" value="GLYCOSYLTRANSFERASE"/>
    <property type="match status" value="1"/>
</dbReference>
<dbReference type="SUPFAM" id="SSF53448">
    <property type="entry name" value="Nucleotide-diphospho-sugar transferases"/>
    <property type="match status" value="1"/>
</dbReference>
<keyword evidence="3" id="KW-0808">Transferase</keyword>
<name>A0A4R4I8J1_9BACT</name>
<evidence type="ECO:0000313" key="4">
    <source>
        <dbReference type="Proteomes" id="UP000481700"/>
    </source>
</evidence>
<feature type="domain" description="Glycosyltransferase 2-like" evidence="1">
    <location>
        <begin position="7"/>
        <end position="165"/>
    </location>
</feature>
<reference evidence="3 4" key="1">
    <citation type="journal article" date="2019" name="Nat. Med.">
        <title>A library of human gut bacterial isolates paired with longitudinal multiomics data enables mechanistic microbiome research.</title>
        <authorList>
            <person name="Poyet M."/>
            <person name="Groussin M."/>
            <person name="Gibbons S.M."/>
            <person name="Avila-Pacheco J."/>
            <person name="Jiang X."/>
            <person name="Kearney S.M."/>
            <person name="Perrotta A.R."/>
            <person name="Berdy B."/>
            <person name="Zhao S."/>
            <person name="Lieberman T.D."/>
            <person name="Swanson P.K."/>
            <person name="Smith M."/>
            <person name="Roesemann S."/>
            <person name="Alexander J.E."/>
            <person name="Rich S.A."/>
            <person name="Livny J."/>
            <person name="Vlamakis H."/>
            <person name="Clish C."/>
            <person name="Bullock K."/>
            <person name="Deik A."/>
            <person name="Scott J."/>
            <person name="Pierce K.A."/>
            <person name="Xavier R.J."/>
            <person name="Alm E.J."/>
        </authorList>
    </citation>
    <scope>NUCLEOTIDE SEQUENCE [LARGE SCALE GENOMIC DNA]</scope>
    <source>
        <strain evidence="3 4">BIOML-A25</strain>
    </source>
</reference>
<accession>A0A4R4I8J1</accession>
<proteinExistence type="predicted"/>
<dbReference type="PANTHER" id="PTHR22916:SF3">
    <property type="entry name" value="UDP-GLCNAC:BETAGAL BETA-1,3-N-ACETYLGLUCOSAMINYLTRANSFERASE-LIKE PROTEIN 1"/>
    <property type="match status" value="1"/>
</dbReference>
<dbReference type="AlphaFoldDB" id="A0A4R4I8J1"/>
<evidence type="ECO:0000313" key="3">
    <source>
        <dbReference type="EMBL" id="KAA5318498.1"/>
    </source>
</evidence>
<dbReference type="Proteomes" id="UP000481700">
    <property type="component" value="Unassembled WGS sequence"/>
</dbReference>
<dbReference type="EMBL" id="BQOB01000001">
    <property type="protein sequence ID" value="GKH82445.1"/>
    <property type="molecule type" value="Genomic_DNA"/>
</dbReference>
<dbReference type="Pfam" id="PF00535">
    <property type="entry name" value="Glycos_transf_2"/>
    <property type="match status" value="1"/>
</dbReference>
<dbReference type="InterPro" id="IPR001173">
    <property type="entry name" value="Glyco_trans_2-like"/>
</dbReference>
<evidence type="ECO:0000259" key="1">
    <source>
        <dbReference type="Pfam" id="PF00535"/>
    </source>
</evidence>